<feature type="compositionally biased region" description="Low complexity" evidence="1">
    <location>
        <begin position="134"/>
        <end position="146"/>
    </location>
</feature>
<accession>A0A917NFE1</accession>
<dbReference type="Proteomes" id="UP001500220">
    <property type="component" value="Unassembled WGS sequence"/>
</dbReference>
<evidence type="ECO:0000256" key="1">
    <source>
        <dbReference type="SAM" id="MobiDB-lite"/>
    </source>
</evidence>
<evidence type="ECO:0000313" key="2">
    <source>
        <dbReference type="EMBL" id="GAA0505693.1"/>
    </source>
</evidence>
<feature type="region of interest" description="Disordered" evidence="1">
    <location>
        <begin position="134"/>
        <end position="165"/>
    </location>
</feature>
<reference evidence="3" key="3">
    <citation type="submission" date="2020-09" db="EMBL/GenBank/DDBJ databases">
        <authorList>
            <person name="Sun Q."/>
            <person name="Zhou Y."/>
        </authorList>
    </citation>
    <scope>NUCLEOTIDE SEQUENCE</scope>
    <source>
        <strain evidence="3">CGMCC 4.7206</strain>
    </source>
</reference>
<gene>
    <name evidence="2" type="ORF">GCM10009545_04620</name>
    <name evidence="3" type="ORF">GCM10011581_32230</name>
</gene>
<dbReference type="Proteomes" id="UP000597989">
    <property type="component" value="Unassembled WGS sequence"/>
</dbReference>
<reference evidence="2" key="4">
    <citation type="submission" date="2023-12" db="EMBL/GenBank/DDBJ databases">
        <authorList>
            <person name="Sun Q."/>
            <person name="Inoue M."/>
        </authorList>
    </citation>
    <scope>NUCLEOTIDE SEQUENCE</scope>
    <source>
        <strain evidence="2">JCM 10664</strain>
    </source>
</reference>
<reference evidence="3 4" key="1">
    <citation type="journal article" date="2014" name="Int. J. Syst. Evol. Microbiol.">
        <title>Complete genome sequence of Corynebacterium casei LMG S-19264T (=DSM 44701T), isolated from a smear-ripened cheese.</title>
        <authorList>
            <consortium name="US DOE Joint Genome Institute (JGI-PGF)"/>
            <person name="Walter F."/>
            <person name="Albersmeier A."/>
            <person name="Kalinowski J."/>
            <person name="Ruckert C."/>
        </authorList>
    </citation>
    <scope>NUCLEOTIDE SEQUENCE [LARGE SCALE GENOMIC DNA]</scope>
    <source>
        <strain evidence="3 4">CGMCC 4.7206</strain>
    </source>
</reference>
<organism evidence="3 4">
    <name type="scientific">Saccharopolyspora thermophila</name>
    <dbReference type="NCBI Taxonomy" id="89367"/>
    <lineage>
        <taxon>Bacteria</taxon>
        <taxon>Bacillati</taxon>
        <taxon>Actinomycetota</taxon>
        <taxon>Actinomycetes</taxon>
        <taxon>Pseudonocardiales</taxon>
        <taxon>Pseudonocardiaceae</taxon>
        <taxon>Saccharopolyspora</taxon>
    </lineage>
</organism>
<evidence type="ECO:0000313" key="4">
    <source>
        <dbReference type="Proteomes" id="UP000597989"/>
    </source>
</evidence>
<reference evidence="2 5" key="2">
    <citation type="journal article" date="2019" name="Int. J. Syst. Evol. Microbiol.">
        <title>The Global Catalogue of Microorganisms (GCM) 10K type strain sequencing project: providing services to taxonomists for standard genome sequencing and annotation.</title>
        <authorList>
            <consortium name="The Broad Institute Genomics Platform"/>
            <consortium name="The Broad Institute Genome Sequencing Center for Infectious Disease"/>
            <person name="Wu L."/>
            <person name="Ma J."/>
        </authorList>
    </citation>
    <scope>NUCLEOTIDE SEQUENCE [LARGE SCALE GENOMIC DNA]</scope>
    <source>
        <strain evidence="2 5">JCM 10664</strain>
    </source>
</reference>
<proteinExistence type="predicted"/>
<dbReference type="AlphaFoldDB" id="A0A917NFE1"/>
<evidence type="ECO:0000313" key="5">
    <source>
        <dbReference type="Proteomes" id="UP001500220"/>
    </source>
</evidence>
<comment type="caution">
    <text evidence="3">The sequence shown here is derived from an EMBL/GenBank/DDBJ whole genome shotgun (WGS) entry which is preliminary data.</text>
</comment>
<evidence type="ECO:0000313" key="3">
    <source>
        <dbReference type="EMBL" id="GGI92633.1"/>
    </source>
</evidence>
<protein>
    <submittedName>
        <fullName evidence="3">Uncharacterized protein</fullName>
    </submittedName>
</protein>
<dbReference type="EMBL" id="BMMT01000011">
    <property type="protein sequence ID" value="GGI92633.1"/>
    <property type="molecule type" value="Genomic_DNA"/>
</dbReference>
<name>A0A917NFE1_9PSEU</name>
<dbReference type="EMBL" id="BAAAHC010000003">
    <property type="protein sequence ID" value="GAA0505693.1"/>
    <property type="molecule type" value="Genomic_DNA"/>
</dbReference>
<keyword evidence="5" id="KW-1185">Reference proteome</keyword>
<sequence>MGSQVGVGRHLTVIVCGVALGRLKTGRRQKPAEPAEPDHELDSYLAALAPEENVESTGSGRRFGASQVYQLRLPLMANERLRELAFKQGTSPAALARDWVLQHLAEEPMPAEPVAAQEPDNPVWPDQDTQQVAPVAGHHGAHHAAPLSDVEQTEEITVPHERFRH</sequence>